<dbReference type="Gene3D" id="3.30.70.20">
    <property type="match status" value="1"/>
</dbReference>
<accession>A0A0F8ZLB2</accession>
<name>A0A0F8ZLB2_9ZZZZ</name>
<organism evidence="2">
    <name type="scientific">marine sediment metagenome</name>
    <dbReference type="NCBI Taxonomy" id="412755"/>
    <lineage>
        <taxon>unclassified sequences</taxon>
        <taxon>metagenomes</taxon>
        <taxon>ecological metagenomes</taxon>
    </lineage>
</organism>
<feature type="domain" description="4Fe-4S ferredoxin-type" evidence="1">
    <location>
        <begin position="1"/>
        <end position="25"/>
    </location>
</feature>
<protein>
    <recommendedName>
        <fullName evidence="1">4Fe-4S ferredoxin-type domain-containing protein</fullName>
    </recommendedName>
</protein>
<feature type="domain" description="4Fe-4S ferredoxin-type" evidence="1">
    <location>
        <begin position="37"/>
        <end position="67"/>
    </location>
</feature>
<dbReference type="PROSITE" id="PS00198">
    <property type="entry name" value="4FE4S_FER_1"/>
    <property type="match status" value="1"/>
</dbReference>
<dbReference type="InterPro" id="IPR017900">
    <property type="entry name" value="4Fe4S_Fe_S_CS"/>
</dbReference>
<evidence type="ECO:0000259" key="1">
    <source>
        <dbReference type="PROSITE" id="PS51379"/>
    </source>
</evidence>
<dbReference type="InterPro" id="IPR017896">
    <property type="entry name" value="4Fe4S_Fe-S-bd"/>
</dbReference>
<dbReference type="PROSITE" id="PS51379">
    <property type="entry name" value="4FE4S_FER_2"/>
    <property type="match status" value="2"/>
</dbReference>
<proteinExistence type="predicted"/>
<sequence length="144" mass="15915">LEGGKCILCGLCIRVCKEIIGQSAICFSQRGPARTVGSPFQEPSDLCIGCNACVSICPTGCVESIEDGPLRRLVTWNTDLEMARCQECERPFIPVRQLEYMRAKLPEHLSIDLVCQTCRRSKTAERLSEISAMLENQPVPGVLK</sequence>
<evidence type="ECO:0000313" key="2">
    <source>
        <dbReference type="EMBL" id="KKK94613.1"/>
    </source>
</evidence>
<gene>
    <name evidence="2" type="ORF">LCGC14_2681080</name>
</gene>
<dbReference type="EMBL" id="LAZR01047268">
    <property type="protein sequence ID" value="KKK94613.1"/>
    <property type="molecule type" value="Genomic_DNA"/>
</dbReference>
<dbReference type="Pfam" id="PF12838">
    <property type="entry name" value="Fer4_7"/>
    <property type="match status" value="1"/>
</dbReference>
<dbReference type="AlphaFoldDB" id="A0A0F8ZLB2"/>
<reference evidence="2" key="1">
    <citation type="journal article" date="2015" name="Nature">
        <title>Complex archaea that bridge the gap between prokaryotes and eukaryotes.</title>
        <authorList>
            <person name="Spang A."/>
            <person name="Saw J.H."/>
            <person name="Jorgensen S.L."/>
            <person name="Zaremba-Niedzwiedzka K."/>
            <person name="Martijn J."/>
            <person name="Lind A.E."/>
            <person name="van Eijk R."/>
            <person name="Schleper C."/>
            <person name="Guy L."/>
            <person name="Ettema T.J."/>
        </authorList>
    </citation>
    <scope>NUCLEOTIDE SEQUENCE</scope>
</reference>
<dbReference type="SUPFAM" id="SSF54862">
    <property type="entry name" value="4Fe-4S ferredoxins"/>
    <property type="match status" value="1"/>
</dbReference>
<comment type="caution">
    <text evidence="2">The sequence shown here is derived from an EMBL/GenBank/DDBJ whole genome shotgun (WGS) entry which is preliminary data.</text>
</comment>
<feature type="non-terminal residue" evidence="2">
    <location>
        <position position="1"/>
    </location>
</feature>